<reference evidence="1" key="1">
    <citation type="submission" date="2014-11" db="EMBL/GenBank/DDBJ databases">
        <authorList>
            <person name="Amaro Gonzalez C."/>
        </authorList>
    </citation>
    <scope>NUCLEOTIDE SEQUENCE</scope>
</reference>
<dbReference type="EMBL" id="GBXM01050664">
    <property type="protein sequence ID" value="JAH57913.1"/>
    <property type="molecule type" value="Transcribed_RNA"/>
</dbReference>
<accession>A0A0E9TYW6</accession>
<protein>
    <submittedName>
        <fullName evidence="1">Uncharacterized protein</fullName>
    </submittedName>
</protein>
<sequence length="70" mass="8320">MQIKNCLFICSSTQLGLLMTSGRRKLLNQFPKARRRANLYSLTYIHLAWKKRNTRSRHSGILFFLTLDYK</sequence>
<proteinExistence type="predicted"/>
<reference evidence="1" key="2">
    <citation type="journal article" date="2015" name="Fish Shellfish Immunol.">
        <title>Early steps in the European eel (Anguilla anguilla)-Vibrio vulnificus interaction in the gills: Role of the RtxA13 toxin.</title>
        <authorList>
            <person name="Callol A."/>
            <person name="Pajuelo D."/>
            <person name="Ebbesson L."/>
            <person name="Teles M."/>
            <person name="MacKenzie S."/>
            <person name="Amaro C."/>
        </authorList>
    </citation>
    <scope>NUCLEOTIDE SEQUENCE</scope>
</reference>
<organism evidence="1">
    <name type="scientific">Anguilla anguilla</name>
    <name type="common">European freshwater eel</name>
    <name type="synonym">Muraena anguilla</name>
    <dbReference type="NCBI Taxonomy" id="7936"/>
    <lineage>
        <taxon>Eukaryota</taxon>
        <taxon>Metazoa</taxon>
        <taxon>Chordata</taxon>
        <taxon>Craniata</taxon>
        <taxon>Vertebrata</taxon>
        <taxon>Euteleostomi</taxon>
        <taxon>Actinopterygii</taxon>
        <taxon>Neopterygii</taxon>
        <taxon>Teleostei</taxon>
        <taxon>Anguilliformes</taxon>
        <taxon>Anguillidae</taxon>
        <taxon>Anguilla</taxon>
    </lineage>
</organism>
<name>A0A0E9TYW6_ANGAN</name>
<evidence type="ECO:0000313" key="1">
    <source>
        <dbReference type="EMBL" id="JAH57913.1"/>
    </source>
</evidence>
<dbReference type="AlphaFoldDB" id="A0A0E9TYW6"/>